<protein>
    <submittedName>
        <fullName evidence="1">Uncharacterized protein</fullName>
    </submittedName>
</protein>
<sequence length="145" mass="16265">MYVHGIRANNTKQFAFSLMSKSFITEHDLIWAQNAKRKFSARFSPSIPMARFQFAQSSTLSLFLYSPAATSSSSSSPIMYHSIQRVSTVTPSQPPTSVHPIKAKDIRQGNTIYANARHYSEGGKEAQEMDFSGVARDMPPPQWNF</sequence>
<dbReference type="Proteomes" id="UP001367676">
    <property type="component" value="Unassembled WGS sequence"/>
</dbReference>
<comment type="caution">
    <text evidence="1">The sequence shown here is derived from an EMBL/GenBank/DDBJ whole genome shotgun (WGS) entry which is preliminary data.</text>
</comment>
<gene>
    <name evidence="1" type="ORF">V9T40_001303</name>
</gene>
<dbReference type="AlphaFoldDB" id="A0AAN9TEQ2"/>
<accession>A0AAN9TEQ2</accession>
<name>A0AAN9TEQ2_9HEMI</name>
<organism evidence="1 2">
    <name type="scientific">Parthenolecanium corni</name>
    <dbReference type="NCBI Taxonomy" id="536013"/>
    <lineage>
        <taxon>Eukaryota</taxon>
        <taxon>Metazoa</taxon>
        <taxon>Ecdysozoa</taxon>
        <taxon>Arthropoda</taxon>
        <taxon>Hexapoda</taxon>
        <taxon>Insecta</taxon>
        <taxon>Pterygota</taxon>
        <taxon>Neoptera</taxon>
        <taxon>Paraneoptera</taxon>
        <taxon>Hemiptera</taxon>
        <taxon>Sternorrhyncha</taxon>
        <taxon>Coccoidea</taxon>
        <taxon>Coccidae</taxon>
        <taxon>Parthenolecanium</taxon>
    </lineage>
</organism>
<evidence type="ECO:0000313" key="1">
    <source>
        <dbReference type="EMBL" id="KAK7580674.1"/>
    </source>
</evidence>
<keyword evidence="2" id="KW-1185">Reference proteome</keyword>
<evidence type="ECO:0000313" key="2">
    <source>
        <dbReference type="Proteomes" id="UP001367676"/>
    </source>
</evidence>
<reference evidence="1 2" key="1">
    <citation type="submission" date="2024-03" db="EMBL/GenBank/DDBJ databases">
        <title>Adaptation during the transition from Ophiocordyceps entomopathogen to insect associate is accompanied by gene loss and intensified selection.</title>
        <authorList>
            <person name="Ward C.M."/>
            <person name="Onetto C.A."/>
            <person name="Borneman A.R."/>
        </authorList>
    </citation>
    <scope>NUCLEOTIDE SEQUENCE [LARGE SCALE GENOMIC DNA]</scope>
    <source>
        <strain evidence="1">AWRI1</strain>
        <tissue evidence="1">Single Adult Female</tissue>
    </source>
</reference>
<dbReference type="EMBL" id="JBBCAQ010000034">
    <property type="protein sequence ID" value="KAK7580674.1"/>
    <property type="molecule type" value="Genomic_DNA"/>
</dbReference>
<proteinExistence type="predicted"/>